<protein>
    <recommendedName>
        <fullName evidence="4">ABC transporter permease</fullName>
    </recommendedName>
</protein>
<evidence type="ECO:0008006" key="4">
    <source>
        <dbReference type="Google" id="ProtNLM"/>
    </source>
</evidence>
<evidence type="ECO:0000313" key="2">
    <source>
        <dbReference type="EMBL" id="NGO38856.1"/>
    </source>
</evidence>
<dbReference type="RefSeq" id="WP_165106549.1">
    <property type="nucleotide sequence ID" value="NZ_JAAKYA010000032.1"/>
</dbReference>
<organism evidence="2 3">
    <name type="scientific">Limisphaera ngatamarikiensis</name>
    <dbReference type="NCBI Taxonomy" id="1324935"/>
    <lineage>
        <taxon>Bacteria</taxon>
        <taxon>Pseudomonadati</taxon>
        <taxon>Verrucomicrobiota</taxon>
        <taxon>Verrucomicrobiia</taxon>
        <taxon>Limisphaerales</taxon>
        <taxon>Limisphaeraceae</taxon>
        <taxon>Limisphaera</taxon>
    </lineage>
</organism>
<reference evidence="2 3" key="1">
    <citation type="submission" date="2020-02" db="EMBL/GenBank/DDBJ databases">
        <title>Draft genome sequence of Limisphaera ngatamarikiensis NGM72.4T, a thermophilic Verrucomicrobia grouped in subdivision 3.</title>
        <authorList>
            <person name="Carere C.R."/>
            <person name="Steen J."/>
            <person name="Hugenholtz P."/>
            <person name="Stott M.B."/>
        </authorList>
    </citation>
    <scope>NUCLEOTIDE SEQUENCE [LARGE SCALE GENOMIC DNA]</scope>
    <source>
        <strain evidence="2 3">NGM72.4</strain>
    </source>
</reference>
<feature type="transmembrane region" description="Helical" evidence="1">
    <location>
        <begin position="262"/>
        <end position="283"/>
    </location>
</feature>
<feature type="transmembrane region" description="Helical" evidence="1">
    <location>
        <begin position="96"/>
        <end position="123"/>
    </location>
</feature>
<feature type="transmembrane region" description="Helical" evidence="1">
    <location>
        <begin position="230"/>
        <end position="250"/>
    </location>
</feature>
<keyword evidence="1" id="KW-0812">Transmembrane</keyword>
<dbReference type="PANTHER" id="PTHR43471:SF10">
    <property type="entry name" value="SLL1107 PROTEIN"/>
    <property type="match status" value="1"/>
</dbReference>
<accession>A0A6M1RGV9</accession>
<dbReference type="EMBL" id="JAAKYA010000032">
    <property type="protein sequence ID" value="NGO38856.1"/>
    <property type="molecule type" value="Genomic_DNA"/>
</dbReference>
<sequence>MQALWNIAVNAFMELVRQPVFLLLMTSSALFEVFLAVPYYFAFGDEPKLVKNSALAVALLSGLAGAVLSASSSVARELRTGTALAVLSKPVGKTRFLVAKYLGLAGALAVLTYVNVVAALVAGRMAFDAYGETDVRALGIFAGAVLTAYLYGGFANYFLRRPFVSHTVVALVPLVTLAAVLIGEFSLHAPSLYEQAAYDWRMIPAGLLILFALWVLAAVALACSTRLDMIPTLAVCSGVFLLGLVADYLYSRMGGTLEGGPWWATVLYTLLPNWQLFWLGDLLETGRGSFHWGYVVKALSYTVGFVGALLSVAAALFEDRELS</sequence>
<name>A0A6M1RGV9_9BACT</name>
<comment type="caution">
    <text evidence="2">The sequence shown here is derived from an EMBL/GenBank/DDBJ whole genome shotgun (WGS) entry which is preliminary data.</text>
</comment>
<dbReference type="PANTHER" id="PTHR43471">
    <property type="entry name" value="ABC TRANSPORTER PERMEASE"/>
    <property type="match status" value="1"/>
</dbReference>
<feature type="transmembrane region" description="Helical" evidence="1">
    <location>
        <begin position="20"/>
        <end position="41"/>
    </location>
</feature>
<proteinExistence type="predicted"/>
<feature type="transmembrane region" description="Helical" evidence="1">
    <location>
        <begin position="53"/>
        <end position="75"/>
    </location>
</feature>
<dbReference type="Proteomes" id="UP000477311">
    <property type="component" value="Unassembled WGS sequence"/>
</dbReference>
<feature type="transmembrane region" description="Helical" evidence="1">
    <location>
        <begin position="202"/>
        <end position="223"/>
    </location>
</feature>
<gene>
    <name evidence="2" type="ORF">G4L39_05530</name>
</gene>
<dbReference type="AlphaFoldDB" id="A0A6M1RGV9"/>
<feature type="transmembrane region" description="Helical" evidence="1">
    <location>
        <begin position="163"/>
        <end position="182"/>
    </location>
</feature>
<keyword evidence="3" id="KW-1185">Reference proteome</keyword>
<keyword evidence="1" id="KW-1133">Transmembrane helix</keyword>
<feature type="transmembrane region" description="Helical" evidence="1">
    <location>
        <begin position="135"/>
        <end position="151"/>
    </location>
</feature>
<keyword evidence="1" id="KW-0472">Membrane</keyword>
<feature type="transmembrane region" description="Helical" evidence="1">
    <location>
        <begin position="295"/>
        <end position="317"/>
    </location>
</feature>
<evidence type="ECO:0000256" key="1">
    <source>
        <dbReference type="SAM" id="Phobius"/>
    </source>
</evidence>
<evidence type="ECO:0000313" key="3">
    <source>
        <dbReference type="Proteomes" id="UP000477311"/>
    </source>
</evidence>